<dbReference type="Gene3D" id="2.60.120.260">
    <property type="entry name" value="Galactose-binding domain-like"/>
    <property type="match status" value="1"/>
</dbReference>
<proteinExistence type="predicted"/>
<evidence type="ECO:0000313" key="3">
    <source>
        <dbReference type="EMBL" id="KRG64530.1"/>
    </source>
</evidence>
<dbReference type="EMBL" id="LDJI01000013">
    <property type="protein sequence ID" value="KRG64530.1"/>
    <property type="molecule type" value="Genomic_DNA"/>
</dbReference>
<keyword evidence="1" id="KW-1133">Transmembrane helix</keyword>
<dbReference type="Pfam" id="PF17991">
    <property type="entry name" value="Thioredoxin_10"/>
    <property type="match status" value="1"/>
</dbReference>
<keyword evidence="4" id="KW-1185">Reference proteome</keyword>
<dbReference type="PATRIC" id="fig|405444.3.peg.586"/>
<dbReference type="SUPFAM" id="SSF52833">
    <property type="entry name" value="Thioredoxin-like"/>
    <property type="match status" value="1"/>
</dbReference>
<reference evidence="3 4" key="1">
    <citation type="submission" date="2015-05" db="EMBL/GenBank/DDBJ databases">
        <title>Genome sequencing and analysis of members of genus Stenotrophomonas.</title>
        <authorList>
            <person name="Patil P.P."/>
            <person name="Midha S."/>
            <person name="Patil P.B."/>
        </authorList>
    </citation>
    <scope>NUCLEOTIDE SEQUENCE [LARGE SCALE GENOMIC DNA]</scope>
    <source>
        <strain evidence="3 4">DSM 18929</strain>
    </source>
</reference>
<dbReference type="OrthoDB" id="9811352at2"/>
<dbReference type="InterPro" id="IPR050553">
    <property type="entry name" value="Thioredoxin_ResA/DsbE_sf"/>
</dbReference>
<keyword evidence="1" id="KW-0812">Transmembrane</keyword>
<dbReference type="GO" id="GO:0016209">
    <property type="term" value="F:antioxidant activity"/>
    <property type="evidence" value="ECO:0007669"/>
    <property type="project" value="InterPro"/>
</dbReference>
<name>A0A0R0CD56_9GAMM</name>
<dbReference type="Gene3D" id="3.40.30.10">
    <property type="entry name" value="Glutaredoxin"/>
    <property type="match status" value="1"/>
</dbReference>
<feature type="transmembrane region" description="Helical" evidence="1">
    <location>
        <begin position="40"/>
        <end position="64"/>
    </location>
</feature>
<comment type="caution">
    <text evidence="3">The sequence shown here is derived from an EMBL/GenBank/DDBJ whole genome shotgun (WGS) entry which is preliminary data.</text>
</comment>
<dbReference type="InterPro" id="IPR000866">
    <property type="entry name" value="AhpC/TSA"/>
</dbReference>
<feature type="transmembrane region" description="Helical" evidence="1">
    <location>
        <begin position="121"/>
        <end position="147"/>
    </location>
</feature>
<feature type="transmembrane region" description="Helical" evidence="1">
    <location>
        <begin position="70"/>
        <end position="91"/>
    </location>
</feature>
<dbReference type="Proteomes" id="UP000050864">
    <property type="component" value="Unassembled WGS sequence"/>
</dbReference>
<dbReference type="PROSITE" id="PS51352">
    <property type="entry name" value="THIOREDOXIN_2"/>
    <property type="match status" value="1"/>
</dbReference>
<evidence type="ECO:0000259" key="2">
    <source>
        <dbReference type="PROSITE" id="PS51352"/>
    </source>
</evidence>
<dbReference type="RefSeq" id="WP_057633127.1">
    <property type="nucleotide sequence ID" value="NZ_LDJI01000013.1"/>
</dbReference>
<dbReference type="InterPro" id="IPR013766">
    <property type="entry name" value="Thioredoxin_domain"/>
</dbReference>
<dbReference type="PANTHER" id="PTHR42852">
    <property type="entry name" value="THIOL:DISULFIDE INTERCHANGE PROTEIN DSBE"/>
    <property type="match status" value="1"/>
</dbReference>
<dbReference type="PANTHER" id="PTHR42852:SF13">
    <property type="entry name" value="PROTEIN DIPZ"/>
    <property type="match status" value="1"/>
</dbReference>
<evidence type="ECO:0000313" key="4">
    <source>
        <dbReference type="Proteomes" id="UP000050864"/>
    </source>
</evidence>
<accession>A0A0R0CD56</accession>
<dbReference type="InterPro" id="IPR041017">
    <property type="entry name" value="Thioredoxin_10"/>
</dbReference>
<evidence type="ECO:0000256" key="1">
    <source>
        <dbReference type="SAM" id="Phobius"/>
    </source>
</evidence>
<keyword evidence="1" id="KW-0472">Membrane</keyword>
<protein>
    <submittedName>
        <fullName evidence="3">Cytochrome C biogenesis protein</fullName>
    </submittedName>
</protein>
<organism evidence="3 4">
    <name type="scientific">Stenotrophomonas humi</name>
    <dbReference type="NCBI Taxonomy" id="405444"/>
    <lineage>
        <taxon>Bacteria</taxon>
        <taxon>Pseudomonadati</taxon>
        <taxon>Pseudomonadota</taxon>
        <taxon>Gammaproteobacteria</taxon>
        <taxon>Lysobacterales</taxon>
        <taxon>Lysobacteraceae</taxon>
        <taxon>Stenotrophomonas</taxon>
    </lineage>
</organism>
<feature type="transmembrane region" description="Helical" evidence="1">
    <location>
        <begin position="159"/>
        <end position="181"/>
    </location>
</feature>
<sequence length="585" mass="62722">MFLLVLAYLGGVLTLLSPCILPVLPFVFARSDHPFLRSGLPLLVGMALMFAVVASLAAVGSQWVAQANQIGRWIALLVMAMFALALLWPAFANRLLSPLQRLGVRLSASADEGRAGMGTSLLIGIATGLLWAPCAGPILGLILTGAALQGANVGTSGLLLAYALGAATSLALALWIGGRVFAALKRHLGAGEWIRRGLGIAALLAVVAIAMGWDTGVLTRLSTVSTARLEQGLLDALPGQAPAGGSMMMMAGNDPPATALPVEGMLPSLAGATGWLNSPPLDAQALRGKVVLVDFWTYSCINCLRAMPHVREWVERYRDHGLVVIGVHAPEFAFERDVRNVQRAVTDLKVTYPVAIDNDFAIWRGFNNRYWPAHYFIDAQGRIRAHHFGEGNYVQSEQIIRQLLREAGNSLPGEAAPAMKAEAARDGVEREADMNNLKSPETYVGRARAENFASPGGLYAGRAADYRLPTTLKLNQWALDGRWIVGEEDAQLQQAGGRIAFRFHARDLHLVLAPQDASKPVRFIVRIDGQAPGASAGGDVSADGSGQVDGNRLYQLIRQNGAVQERTFEIEFLDPGVHAYAFTFG</sequence>
<feature type="transmembrane region" description="Helical" evidence="1">
    <location>
        <begin position="6"/>
        <end position="28"/>
    </location>
</feature>
<dbReference type="AlphaFoldDB" id="A0A0R0CD56"/>
<dbReference type="GO" id="GO:0016491">
    <property type="term" value="F:oxidoreductase activity"/>
    <property type="evidence" value="ECO:0007669"/>
    <property type="project" value="InterPro"/>
</dbReference>
<dbReference type="STRING" id="405444.ABB26_07895"/>
<dbReference type="InterPro" id="IPR036249">
    <property type="entry name" value="Thioredoxin-like_sf"/>
</dbReference>
<feature type="domain" description="Thioredoxin" evidence="2">
    <location>
        <begin position="248"/>
        <end position="405"/>
    </location>
</feature>
<dbReference type="Pfam" id="PF00578">
    <property type="entry name" value="AhpC-TSA"/>
    <property type="match status" value="1"/>
</dbReference>
<gene>
    <name evidence="3" type="ORF">ABB26_07895</name>
</gene>
<dbReference type="CDD" id="cd03012">
    <property type="entry name" value="TlpA_like_DipZ_like"/>
    <property type="match status" value="1"/>
</dbReference>